<organism evidence="3 4">
    <name type="scientific">Rhizomicrobium electricum</name>
    <dbReference type="NCBI Taxonomy" id="480070"/>
    <lineage>
        <taxon>Bacteria</taxon>
        <taxon>Pseudomonadati</taxon>
        <taxon>Pseudomonadota</taxon>
        <taxon>Alphaproteobacteria</taxon>
        <taxon>Micropepsales</taxon>
        <taxon>Micropepsaceae</taxon>
        <taxon>Rhizomicrobium</taxon>
    </lineage>
</organism>
<evidence type="ECO:0000259" key="2">
    <source>
        <dbReference type="PROSITE" id="PS50995"/>
    </source>
</evidence>
<evidence type="ECO:0000313" key="4">
    <source>
        <dbReference type="Proteomes" id="UP001499951"/>
    </source>
</evidence>
<sequence>MLMEHSSTRRERKSASAPTNEKPALKHNKLDDNIGYQVRMAYVAIRRQFEAAMEKLDLTQKQTSVLWLIEANPAVSQIALANELGMDRASMMAIVDRLEERGLIVRKRSAEDGRRQELYVLAKGKKVLTQAKAAIHEHEKWIGQKFTKAELGAFVEGLKRFTR</sequence>
<evidence type="ECO:0000313" key="3">
    <source>
        <dbReference type="EMBL" id="GAA0580031.1"/>
    </source>
</evidence>
<keyword evidence="4" id="KW-1185">Reference proteome</keyword>
<dbReference type="PANTHER" id="PTHR33164">
    <property type="entry name" value="TRANSCRIPTIONAL REGULATOR, MARR FAMILY"/>
    <property type="match status" value="1"/>
</dbReference>
<dbReference type="Pfam" id="PF12802">
    <property type="entry name" value="MarR_2"/>
    <property type="match status" value="1"/>
</dbReference>
<proteinExistence type="predicted"/>
<protein>
    <recommendedName>
        <fullName evidence="2">HTH marR-type domain-containing protein</fullName>
    </recommendedName>
</protein>
<accession>A0ABP3Q2B6</accession>
<feature type="domain" description="HTH marR-type" evidence="2">
    <location>
        <begin position="31"/>
        <end position="163"/>
    </location>
</feature>
<dbReference type="SUPFAM" id="SSF46785">
    <property type="entry name" value="Winged helix' DNA-binding domain"/>
    <property type="match status" value="1"/>
</dbReference>
<evidence type="ECO:0000256" key="1">
    <source>
        <dbReference type="SAM" id="MobiDB-lite"/>
    </source>
</evidence>
<dbReference type="SMART" id="SM00347">
    <property type="entry name" value="HTH_MARR"/>
    <property type="match status" value="1"/>
</dbReference>
<dbReference type="Gene3D" id="1.10.10.10">
    <property type="entry name" value="Winged helix-like DNA-binding domain superfamily/Winged helix DNA-binding domain"/>
    <property type="match status" value="1"/>
</dbReference>
<gene>
    <name evidence="3" type="ORF">GCM10008942_31150</name>
</gene>
<name>A0ABP3Q2B6_9PROT</name>
<dbReference type="PRINTS" id="PR00598">
    <property type="entry name" value="HTHMARR"/>
</dbReference>
<comment type="caution">
    <text evidence="3">The sequence shown here is derived from an EMBL/GenBank/DDBJ whole genome shotgun (WGS) entry which is preliminary data.</text>
</comment>
<dbReference type="InterPro" id="IPR036390">
    <property type="entry name" value="WH_DNA-bd_sf"/>
</dbReference>
<dbReference type="PANTHER" id="PTHR33164:SF89">
    <property type="entry name" value="MARR FAMILY REGULATORY PROTEIN"/>
    <property type="match status" value="1"/>
</dbReference>
<dbReference type="InterPro" id="IPR039422">
    <property type="entry name" value="MarR/SlyA-like"/>
</dbReference>
<dbReference type="InterPro" id="IPR036388">
    <property type="entry name" value="WH-like_DNA-bd_sf"/>
</dbReference>
<dbReference type="RefSeq" id="WP_166936975.1">
    <property type="nucleotide sequence ID" value="NZ_BAAADD010000008.1"/>
</dbReference>
<dbReference type="EMBL" id="BAAADD010000008">
    <property type="protein sequence ID" value="GAA0580031.1"/>
    <property type="molecule type" value="Genomic_DNA"/>
</dbReference>
<dbReference type="Proteomes" id="UP001499951">
    <property type="component" value="Unassembled WGS sequence"/>
</dbReference>
<reference evidence="4" key="1">
    <citation type="journal article" date="2019" name="Int. J. Syst. Evol. Microbiol.">
        <title>The Global Catalogue of Microorganisms (GCM) 10K type strain sequencing project: providing services to taxonomists for standard genome sequencing and annotation.</title>
        <authorList>
            <consortium name="The Broad Institute Genomics Platform"/>
            <consortium name="The Broad Institute Genome Sequencing Center for Infectious Disease"/>
            <person name="Wu L."/>
            <person name="Ma J."/>
        </authorList>
    </citation>
    <scope>NUCLEOTIDE SEQUENCE [LARGE SCALE GENOMIC DNA]</scope>
    <source>
        <strain evidence="4">JCM 15089</strain>
    </source>
</reference>
<dbReference type="InterPro" id="IPR000835">
    <property type="entry name" value="HTH_MarR-typ"/>
</dbReference>
<dbReference type="PROSITE" id="PS50995">
    <property type="entry name" value="HTH_MARR_2"/>
    <property type="match status" value="1"/>
</dbReference>
<feature type="region of interest" description="Disordered" evidence="1">
    <location>
        <begin position="1"/>
        <end position="27"/>
    </location>
</feature>